<dbReference type="NCBIfam" id="TIGR01994">
    <property type="entry name" value="SUF_scaf_2"/>
    <property type="match status" value="1"/>
</dbReference>
<dbReference type="CDD" id="cd06664">
    <property type="entry name" value="IscU_like"/>
    <property type="match status" value="1"/>
</dbReference>
<feature type="domain" description="NIF system FeS cluster assembly NifU N-terminal" evidence="1">
    <location>
        <begin position="5"/>
        <end position="120"/>
    </location>
</feature>
<accession>A0A1F6BEZ2</accession>
<dbReference type="GO" id="GO:0051536">
    <property type="term" value="F:iron-sulfur cluster binding"/>
    <property type="evidence" value="ECO:0007669"/>
    <property type="project" value="InterPro"/>
</dbReference>
<dbReference type="Proteomes" id="UP000176228">
    <property type="component" value="Unassembled WGS sequence"/>
</dbReference>
<dbReference type="STRING" id="1798391.A2968_00825"/>
<name>A0A1F6BEZ2_9BACT</name>
<sequence>MMDLYRDNILDHFRNPRNYGTLAGSATRVSQNNPSCGDSITINIDLSQKGKIRAVSFTGTGCAVSMASASMLTEFIKGKTSTEVLALQKEDVERLLGLKLTLARIKCALLPLETIHQALHK</sequence>
<evidence type="ECO:0000313" key="3">
    <source>
        <dbReference type="Proteomes" id="UP000176228"/>
    </source>
</evidence>
<gene>
    <name evidence="2" type="ORF">A2968_00825</name>
</gene>
<dbReference type="Pfam" id="PF01592">
    <property type="entry name" value="NifU_N"/>
    <property type="match status" value="1"/>
</dbReference>
<dbReference type="AlphaFoldDB" id="A0A1F6BEZ2"/>
<comment type="caution">
    <text evidence="2">The sequence shown here is derived from an EMBL/GenBank/DDBJ whole genome shotgun (WGS) entry which is preliminary data.</text>
</comment>
<dbReference type="EMBL" id="MFJU01000026">
    <property type="protein sequence ID" value="OGG35495.1"/>
    <property type="molecule type" value="Genomic_DNA"/>
</dbReference>
<protein>
    <submittedName>
        <fullName evidence="2">SUF system NifU family Fe-S cluster assembly protein</fullName>
    </submittedName>
</protein>
<dbReference type="GO" id="GO:0016226">
    <property type="term" value="P:iron-sulfur cluster assembly"/>
    <property type="evidence" value="ECO:0007669"/>
    <property type="project" value="InterPro"/>
</dbReference>
<proteinExistence type="predicted"/>
<evidence type="ECO:0000313" key="2">
    <source>
        <dbReference type="EMBL" id="OGG35495.1"/>
    </source>
</evidence>
<dbReference type="InterPro" id="IPR002871">
    <property type="entry name" value="NIF_FeS_clus_asmbl_NifU_N"/>
</dbReference>
<organism evidence="2 3">
    <name type="scientific">Candidatus Gottesmanbacteria bacterium RIFCSPLOWO2_01_FULL_42_22</name>
    <dbReference type="NCBI Taxonomy" id="1798391"/>
    <lineage>
        <taxon>Bacteria</taxon>
        <taxon>Candidatus Gottesmaniibacteriota</taxon>
    </lineage>
</organism>
<dbReference type="PANTHER" id="PTHR10093">
    <property type="entry name" value="IRON-SULFUR CLUSTER ASSEMBLY ENZYME NIFU HOMOLOG"/>
    <property type="match status" value="1"/>
</dbReference>
<dbReference type="GO" id="GO:0005506">
    <property type="term" value="F:iron ion binding"/>
    <property type="evidence" value="ECO:0007669"/>
    <property type="project" value="InterPro"/>
</dbReference>
<dbReference type="SUPFAM" id="SSF82649">
    <property type="entry name" value="SufE/NifU"/>
    <property type="match status" value="1"/>
</dbReference>
<evidence type="ECO:0000259" key="1">
    <source>
        <dbReference type="Pfam" id="PF01592"/>
    </source>
</evidence>
<dbReference type="Gene3D" id="3.90.1010.10">
    <property type="match status" value="1"/>
</dbReference>
<reference evidence="2 3" key="1">
    <citation type="journal article" date="2016" name="Nat. Commun.">
        <title>Thousands of microbial genomes shed light on interconnected biogeochemical processes in an aquifer system.</title>
        <authorList>
            <person name="Anantharaman K."/>
            <person name="Brown C.T."/>
            <person name="Hug L.A."/>
            <person name="Sharon I."/>
            <person name="Castelle C.J."/>
            <person name="Probst A.J."/>
            <person name="Thomas B.C."/>
            <person name="Singh A."/>
            <person name="Wilkins M.J."/>
            <person name="Karaoz U."/>
            <person name="Brodie E.L."/>
            <person name="Williams K.H."/>
            <person name="Hubbard S.S."/>
            <person name="Banfield J.F."/>
        </authorList>
    </citation>
    <scope>NUCLEOTIDE SEQUENCE [LARGE SCALE GENOMIC DNA]</scope>
</reference>